<dbReference type="PANTHER" id="PTHR12958:SF3">
    <property type="entry name" value="ZINC FINGER PROTEIN USH"/>
    <property type="match status" value="1"/>
</dbReference>
<dbReference type="GO" id="GO:0003677">
    <property type="term" value="F:DNA binding"/>
    <property type="evidence" value="ECO:0007669"/>
    <property type="project" value="UniProtKB-KW"/>
</dbReference>
<dbReference type="InterPro" id="IPR039746">
    <property type="entry name" value="FOG"/>
</dbReference>
<dbReference type="PANTHER" id="PTHR12958">
    <property type="entry name" value="FRIEND OF GATA2-RELATED"/>
    <property type="match status" value="1"/>
</dbReference>
<dbReference type="AlphaFoldDB" id="A0A7R8WI02"/>
<keyword evidence="6" id="KW-0862">Zinc</keyword>
<keyword evidence="4" id="KW-0677">Repeat</keyword>
<feature type="region of interest" description="Disordered" evidence="12">
    <location>
        <begin position="392"/>
        <end position="426"/>
    </location>
</feature>
<dbReference type="SUPFAM" id="SSF57667">
    <property type="entry name" value="beta-beta-alpha zinc fingers"/>
    <property type="match status" value="5"/>
</dbReference>
<dbReference type="EMBL" id="OB661986">
    <property type="protein sequence ID" value="CAD7229305.1"/>
    <property type="molecule type" value="Genomic_DNA"/>
</dbReference>
<feature type="compositionally biased region" description="Pro residues" evidence="12">
    <location>
        <begin position="516"/>
        <end position="525"/>
    </location>
</feature>
<dbReference type="InterPro" id="IPR013087">
    <property type="entry name" value="Znf_C2H2_type"/>
</dbReference>
<dbReference type="GO" id="GO:0030154">
    <property type="term" value="P:cell differentiation"/>
    <property type="evidence" value="ECO:0007669"/>
    <property type="project" value="UniProtKB-ARBA"/>
</dbReference>
<dbReference type="InterPro" id="IPR059121">
    <property type="entry name" value="CCHC_ZFPM2-like"/>
</dbReference>
<sequence>MGALSFPGFKKVQPNCDGEEAEVDSPPAQPASPEPEGTVPSAPPDEETASSTAARDTVSPARLQSKATKEDEGGPVEVKEERSSTPHSEEPPRQEDVRVPLITVMTPQPPMDVAPDLSRSHICIPCGIPFSSLDTLRAHQTYYCSARKDKGSGPSDEEEEDKAPTVTSPHRPSVSTRIPSGSSPSLATPPAGRRSTKSSGGGGIKYLYCPLCNFRTGSQSSLLRHMSSSHETFLPPHREDSFVIIPSNPLLFISSTMVSAARELPRETPIPPRALVVLADGSLHVMTGPEKTSPGGSGCFLNPFPLLPPLPPLLSPLAHPPSTEGPSSLSESPAPSPGAPLDLRKTNNNANKAKSRVREKGPATVAKGDTLPPPNAIPPNLQPLFSTGLVLPGLQPLPRPPSEGKLSNGVHSSLSPPTPHPLKDQKEEQVLKCTDCDITWNKYENYLIHKRHYCSARLESEDGQKRDSPDLPPILSDPLSPRDDYQCPKCRIRFNSLSTLEGHQTFYCRRRSSPSDPGPRAPAPQPKKWRCPFCDTEASSMASAHRHLEKHAGQQAFRCAICSYRGNTLRGMKVHIRAHLLREDPSDEDGLLAFVLPGDAQLPGDPPPSKSHTVHDCVLCGYRSNYRGNLSRHMKLVHGATTAANNGLHQGRSDSPHNSSAEEEALSTKSGRVSRASPQSDEAGKGDDDKTEPRLTSPPAKRVKREPLMDIILGDHHRGPSLSPPTGNSKPPTPPANLKKCMQCKACGIAFTYLPNFITHKKFYCHSRPLPTSSPDTIDPDGVSPPP</sequence>
<feature type="compositionally biased region" description="Polar residues" evidence="12">
    <location>
        <begin position="165"/>
        <end position="186"/>
    </location>
</feature>
<evidence type="ECO:0000256" key="11">
    <source>
        <dbReference type="ARBA" id="ARBA00023242"/>
    </source>
</evidence>
<keyword evidence="3" id="KW-0479">Metal-binding</keyword>
<dbReference type="GO" id="GO:0045944">
    <property type="term" value="P:positive regulation of transcription by RNA polymerase II"/>
    <property type="evidence" value="ECO:0007669"/>
    <property type="project" value="TreeGrafter"/>
</dbReference>
<feature type="compositionally biased region" description="Basic and acidic residues" evidence="12">
    <location>
        <begin position="67"/>
        <end position="98"/>
    </location>
</feature>
<dbReference type="PROSITE" id="PS51810">
    <property type="entry name" value="ZF_CCHC_FOG"/>
    <property type="match status" value="2"/>
</dbReference>
<dbReference type="GO" id="GO:0009653">
    <property type="term" value="P:anatomical structure morphogenesis"/>
    <property type="evidence" value="ECO:0007669"/>
    <property type="project" value="UniProtKB-ARBA"/>
</dbReference>
<feature type="compositionally biased region" description="Basic and acidic residues" evidence="12">
    <location>
        <begin position="459"/>
        <end position="469"/>
    </location>
</feature>
<dbReference type="InterPro" id="IPR034731">
    <property type="entry name" value="Znf_CCHC_FOG"/>
</dbReference>
<dbReference type="Pfam" id="PF25445">
    <property type="entry name" value="CCHC_ZFPM2"/>
    <property type="match status" value="1"/>
</dbReference>
<dbReference type="Gene3D" id="3.30.160.60">
    <property type="entry name" value="Classic Zinc Finger"/>
    <property type="match status" value="2"/>
</dbReference>
<comment type="subcellular location">
    <subcellularLocation>
        <location evidence="1">Nucleus</location>
    </subcellularLocation>
</comment>
<feature type="region of interest" description="Disordered" evidence="12">
    <location>
        <begin position="459"/>
        <end position="482"/>
    </location>
</feature>
<feature type="region of interest" description="Disordered" evidence="12">
    <location>
        <begin position="508"/>
        <end position="527"/>
    </location>
</feature>
<protein>
    <submittedName>
        <fullName evidence="13">Uncharacterized protein</fullName>
    </submittedName>
</protein>
<dbReference type="GO" id="GO:0007507">
    <property type="term" value="P:heart development"/>
    <property type="evidence" value="ECO:0007669"/>
    <property type="project" value="TreeGrafter"/>
</dbReference>
<keyword evidence="2" id="KW-0678">Repressor</keyword>
<feature type="compositionally biased region" description="Basic and acidic residues" evidence="12">
    <location>
        <begin position="682"/>
        <end position="693"/>
    </location>
</feature>
<dbReference type="InterPro" id="IPR036236">
    <property type="entry name" value="Znf_C2H2_sf"/>
</dbReference>
<feature type="compositionally biased region" description="Polar residues" evidence="12">
    <location>
        <begin position="667"/>
        <end position="680"/>
    </location>
</feature>
<keyword evidence="8" id="KW-0238">DNA-binding</keyword>
<keyword evidence="7" id="KW-0805">Transcription regulation</keyword>
<evidence type="ECO:0000256" key="8">
    <source>
        <dbReference type="ARBA" id="ARBA00023125"/>
    </source>
</evidence>
<evidence type="ECO:0000256" key="10">
    <source>
        <dbReference type="ARBA" id="ARBA00023163"/>
    </source>
</evidence>
<accession>A0A7R8WI02</accession>
<keyword evidence="10" id="KW-0804">Transcription</keyword>
<dbReference type="PROSITE" id="PS00028">
    <property type="entry name" value="ZINC_FINGER_C2H2_1"/>
    <property type="match status" value="1"/>
</dbReference>
<evidence type="ECO:0000256" key="7">
    <source>
        <dbReference type="ARBA" id="ARBA00023015"/>
    </source>
</evidence>
<name>A0A7R8WI02_9CRUS</name>
<dbReference type="PROSITE" id="PS50157">
    <property type="entry name" value="ZINC_FINGER_C2H2_2"/>
    <property type="match status" value="3"/>
</dbReference>
<evidence type="ECO:0000256" key="12">
    <source>
        <dbReference type="SAM" id="MobiDB-lite"/>
    </source>
</evidence>
<reference evidence="13" key="1">
    <citation type="submission" date="2020-11" db="EMBL/GenBank/DDBJ databases">
        <authorList>
            <person name="Tran Van P."/>
        </authorList>
    </citation>
    <scope>NUCLEOTIDE SEQUENCE</scope>
</reference>
<keyword evidence="5" id="KW-0863">Zinc-finger</keyword>
<keyword evidence="9" id="KW-0010">Activator</keyword>
<feature type="compositionally biased region" description="Basic and acidic residues" evidence="12">
    <location>
        <begin position="705"/>
        <end position="718"/>
    </location>
</feature>
<dbReference type="OrthoDB" id="8742770at2759"/>
<dbReference type="SMART" id="SM00355">
    <property type="entry name" value="ZnF_C2H2"/>
    <property type="match status" value="8"/>
</dbReference>
<evidence type="ECO:0000256" key="9">
    <source>
        <dbReference type="ARBA" id="ARBA00023159"/>
    </source>
</evidence>
<feature type="region of interest" description="Disordered" evidence="12">
    <location>
        <begin position="315"/>
        <end position="377"/>
    </location>
</feature>
<feature type="compositionally biased region" description="Low complexity" evidence="12">
    <location>
        <begin position="315"/>
        <end position="333"/>
    </location>
</feature>
<dbReference type="GO" id="GO:0005634">
    <property type="term" value="C:nucleus"/>
    <property type="evidence" value="ECO:0007669"/>
    <property type="project" value="UniProtKB-SubCell"/>
</dbReference>
<evidence type="ECO:0000256" key="6">
    <source>
        <dbReference type="ARBA" id="ARBA00022833"/>
    </source>
</evidence>
<evidence type="ECO:0000256" key="5">
    <source>
        <dbReference type="ARBA" id="ARBA00022771"/>
    </source>
</evidence>
<feature type="region of interest" description="Disordered" evidence="12">
    <location>
        <begin position="147"/>
        <end position="199"/>
    </location>
</feature>
<evidence type="ECO:0000256" key="4">
    <source>
        <dbReference type="ARBA" id="ARBA00022737"/>
    </source>
</evidence>
<evidence type="ECO:0000256" key="2">
    <source>
        <dbReference type="ARBA" id="ARBA00022491"/>
    </source>
</evidence>
<dbReference type="GO" id="GO:0008270">
    <property type="term" value="F:zinc ion binding"/>
    <property type="evidence" value="ECO:0007669"/>
    <property type="project" value="UniProtKB-KW"/>
</dbReference>
<feature type="region of interest" description="Disordered" evidence="12">
    <location>
        <begin position="645"/>
        <end position="736"/>
    </location>
</feature>
<feature type="region of interest" description="Disordered" evidence="12">
    <location>
        <begin position="1"/>
        <end position="100"/>
    </location>
</feature>
<evidence type="ECO:0000256" key="1">
    <source>
        <dbReference type="ARBA" id="ARBA00004123"/>
    </source>
</evidence>
<evidence type="ECO:0000256" key="3">
    <source>
        <dbReference type="ARBA" id="ARBA00022723"/>
    </source>
</evidence>
<keyword evidence="11" id="KW-0539">Nucleus</keyword>
<organism evidence="13">
    <name type="scientific">Cyprideis torosa</name>
    <dbReference type="NCBI Taxonomy" id="163714"/>
    <lineage>
        <taxon>Eukaryota</taxon>
        <taxon>Metazoa</taxon>
        <taxon>Ecdysozoa</taxon>
        <taxon>Arthropoda</taxon>
        <taxon>Crustacea</taxon>
        <taxon>Oligostraca</taxon>
        <taxon>Ostracoda</taxon>
        <taxon>Podocopa</taxon>
        <taxon>Podocopida</taxon>
        <taxon>Cytherocopina</taxon>
        <taxon>Cytheroidea</taxon>
        <taxon>Cytherideidae</taxon>
        <taxon>Cyprideis</taxon>
    </lineage>
</organism>
<gene>
    <name evidence="13" type="ORF">CTOB1V02_LOCUS7177</name>
</gene>
<dbReference type="GO" id="GO:0061629">
    <property type="term" value="F:RNA polymerase II-specific DNA-binding transcription factor binding"/>
    <property type="evidence" value="ECO:0007669"/>
    <property type="project" value="InterPro"/>
</dbReference>
<evidence type="ECO:0000313" key="13">
    <source>
        <dbReference type="EMBL" id="CAD7229305.1"/>
    </source>
</evidence>
<proteinExistence type="predicted"/>
<dbReference type="GO" id="GO:0000122">
    <property type="term" value="P:negative regulation of transcription by RNA polymerase II"/>
    <property type="evidence" value="ECO:0007669"/>
    <property type="project" value="TreeGrafter"/>
</dbReference>